<comment type="caution">
    <text evidence="2">The sequence shown here is derived from an EMBL/GenBank/DDBJ whole genome shotgun (WGS) entry which is preliminary data.</text>
</comment>
<name>A0ABD0NDC9_CIRMR</name>
<dbReference type="Proteomes" id="UP001529510">
    <property type="component" value="Unassembled WGS sequence"/>
</dbReference>
<feature type="compositionally biased region" description="Polar residues" evidence="1">
    <location>
        <begin position="38"/>
        <end position="56"/>
    </location>
</feature>
<gene>
    <name evidence="2" type="ORF">M9458_043765</name>
</gene>
<dbReference type="EMBL" id="JAMKFB020000022">
    <property type="protein sequence ID" value="KAL0160040.1"/>
    <property type="molecule type" value="Genomic_DNA"/>
</dbReference>
<feature type="non-terminal residue" evidence="2">
    <location>
        <position position="1"/>
    </location>
</feature>
<proteinExistence type="predicted"/>
<organism evidence="2 3">
    <name type="scientific">Cirrhinus mrigala</name>
    <name type="common">Mrigala</name>
    <dbReference type="NCBI Taxonomy" id="683832"/>
    <lineage>
        <taxon>Eukaryota</taxon>
        <taxon>Metazoa</taxon>
        <taxon>Chordata</taxon>
        <taxon>Craniata</taxon>
        <taxon>Vertebrata</taxon>
        <taxon>Euteleostomi</taxon>
        <taxon>Actinopterygii</taxon>
        <taxon>Neopterygii</taxon>
        <taxon>Teleostei</taxon>
        <taxon>Ostariophysi</taxon>
        <taxon>Cypriniformes</taxon>
        <taxon>Cyprinidae</taxon>
        <taxon>Labeoninae</taxon>
        <taxon>Labeonini</taxon>
        <taxon>Cirrhinus</taxon>
    </lineage>
</organism>
<protein>
    <submittedName>
        <fullName evidence="2">Uncharacterized protein</fullName>
    </submittedName>
</protein>
<feature type="non-terminal residue" evidence="2">
    <location>
        <position position="64"/>
    </location>
</feature>
<evidence type="ECO:0000313" key="3">
    <source>
        <dbReference type="Proteomes" id="UP001529510"/>
    </source>
</evidence>
<dbReference type="AlphaFoldDB" id="A0ABD0NDC9"/>
<accession>A0ABD0NDC9</accession>
<feature type="region of interest" description="Disordered" evidence="1">
    <location>
        <begin position="22"/>
        <end position="64"/>
    </location>
</feature>
<keyword evidence="3" id="KW-1185">Reference proteome</keyword>
<evidence type="ECO:0000256" key="1">
    <source>
        <dbReference type="SAM" id="MobiDB-lite"/>
    </source>
</evidence>
<sequence>SIQKLEELNVGMEDLGEDVQALAQQCNGTPVSGAGKQTPDTGPSRNKTPVISSTPQKGGGRGVP</sequence>
<evidence type="ECO:0000313" key="2">
    <source>
        <dbReference type="EMBL" id="KAL0160040.1"/>
    </source>
</evidence>
<reference evidence="2 3" key="1">
    <citation type="submission" date="2024-05" db="EMBL/GenBank/DDBJ databases">
        <title>Genome sequencing and assembly of Indian major carp, Cirrhinus mrigala (Hamilton, 1822).</title>
        <authorList>
            <person name="Mohindra V."/>
            <person name="Chowdhury L.M."/>
            <person name="Lal K."/>
            <person name="Jena J.K."/>
        </authorList>
    </citation>
    <scope>NUCLEOTIDE SEQUENCE [LARGE SCALE GENOMIC DNA]</scope>
    <source>
        <strain evidence="2">CM1030</strain>
        <tissue evidence="2">Blood</tissue>
    </source>
</reference>